<keyword evidence="3" id="KW-1185">Reference proteome</keyword>
<name>A0A7M1USG2_9CREN</name>
<keyword evidence="2" id="KW-0378">Hydrolase</keyword>
<dbReference type="PROSITE" id="PS50819">
    <property type="entry name" value="INTEIN_ENDONUCLEASE"/>
    <property type="match status" value="1"/>
</dbReference>
<organism evidence="2 3">
    <name type="scientific">Thermosphaera chiliense</name>
    <dbReference type="NCBI Taxonomy" id="3402707"/>
    <lineage>
        <taxon>Archaea</taxon>
        <taxon>Thermoproteota</taxon>
        <taxon>Thermoprotei</taxon>
        <taxon>Desulfurococcales</taxon>
        <taxon>Desulfurococcaceae</taxon>
        <taxon>Thermosphaera</taxon>
    </lineage>
</organism>
<dbReference type="RefSeq" id="WP_227410873.1">
    <property type="nucleotide sequence ID" value="NZ_CP063144.1"/>
</dbReference>
<dbReference type="AlphaFoldDB" id="A0A7M1USG2"/>
<gene>
    <name evidence="2" type="ORF">IMZ38_07290</name>
</gene>
<dbReference type="InterPro" id="IPR004042">
    <property type="entry name" value="Intein_endonuc_central"/>
</dbReference>
<evidence type="ECO:0000313" key="3">
    <source>
        <dbReference type="Proteomes" id="UP000593766"/>
    </source>
</evidence>
<dbReference type="Proteomes" id="UP000593766">
    <property type="component" value="Chromosome"/>
</dbReference>
<protein>
    <submittedName>
        <fullName evidence="2">LAGLIDADG family homing endonuclease</fullName>
    </submittedName>
</protein>
<keyword evidence="2" id="KW-0540">Nuclease</keyword>
<reference evidence="2 3" key="1">
    <citation type="submission" date="2020-10" db="EMBL/GenBank/DDBJ databases">
        <title>Complete genome sequence of Thermosphaera aggregans strain 3507.</title>
        <authorList>
            <person name="Zayulina K.S."/>
            <person name="Elcheninov A.G."/>
            <person name="Toshchakov S.V."/>
            <person name="Kublanov I.V."/>
            <person name="Kochetkova T.V."/>
        </authorList>
    </citation>
    <scope>NUCLEOTIDE SEQUENCE [LARGE SCALE GENOMIC DNA]</scope>
    <source>
        <strain evidence="2 3">3507</strain>
    </source>
</reference>
<dbReference type="InterPro" id="IPR004860">
    <property type="entry name" value="LAGLIDADG_dom"/>
</dbReference>
<dbReference type="KEGG" id="tcs:IMZ38_07290"/>
<dbReference type="SUPFAM" id="SSF55608">
    <property type="entry name" value="Homing endonucleases"/>
    <property type="match status" value="2"/>
</dbReference>
<dbReference type="Gene3D" id="3.10.28.10">
    <property type="entry name" value="Homing endonucleases"/>
    <property type="match status" value="2"/>
</dbReference>
<dbReference type="InterPro" id="IPR027434">
    <property type="entry name" value="Homing_endonucl"/>
</dbReference>
<sequence>MNNCDIAYLLGALADGGCYCLKYRDGRSEYRCVWTQASPVWLLISVKPRLENILENLGSNSKVKMLKGNTRYEIRVSSKLVFQLLTQSKAKIPKLIEKCENEILRHWLRGLYDAEGDKSGKRLRLWNKDRTILTLAVQALKCFGIEAYGPYLDDKRHGVHVIEIPSKHRRKFRDEIGFEHPKLA</sequence>
<accession>A0A7M1USG2</accession>
<keyword evidence="2" id="KW-0255">Endonuclease</keyword>
<proteinExistence type="predicted"/>
<feature type="domain" description="DOD-type homing endonuclease" evidence="1">
    <location>
        <begin position="9"/>
        <end position="145"/>
    </location>
</feature>
<dbReference type="Pfam" id="PF14528">
    <property type="entry name" value="LAGLIDADG_3"/>
    <property type="match status" value="1"/>
</dbReference>
<dbReference type="EMBL" id="CP063144">
    <property type="protein sequence ID" value="QOR94393.1"/>
    <property type="molecule type" value="Genomic_DNA"/>
</dbReference>
<evidence type="ECO:0000259" key="1">
    <source>
        <dbReference type="PROSITE" id="PS50819"/>
    </source>
</evidence>
<dbReference type="GO" id="GO:0004519">
    <property type="term" value="F:endonuclease activity"/>
    <property type="evidence" value="ECO:0007669"/>
    <property type="project" value="UniProtKB-KW"/>
</dbReference>
<dbReference type="GeneID" id="68587153"/>
<evidence type="ECO:0000313" key="2">
    <source>
        <dbReference type="EMBL" id="QOR94393.1"/>
    </source>
</evidence>